<keyword evidence="1" id="KW-1133">Transmembrane helix</keyword>
<accession>A0A2M8NYU6</accession>
<gene>
    <name evidence="2" type="ORF">CUN51_07435</name>
</gene>
<feature type="transmembrane region" description="Helical" evidence="1">
    <location>
        <begin position="7"/>
        <end position="28"/>
    </location>
</feature>
<sequence length="375" mass="43173">MSDSLRLWRVLIKAAALFVMFNVAWYMAQPLSWLNRLSVYGALFPPRERFPFAEFPEASYAVTVNNIDQLFASHRIARPKAADEFRVAMLGDSAIWGYLLRADQTQAACINALDLRLKDGRRVRAYNLGYPTLTVVKDFLILRRAFAHAPDLIIWSTSLASLYPSDQLDFPLILAHREEVSELQGQYAFKLDQYPLPPRSWQERTFFGQRRDLADWLRHQLYAPAWASTRLDHVLPRFIAPHPVNLIPDDNVLSVNVLRLREAGKIAPEDLNFDVLKAGVDLAAAQGVPTILVNEPIYRNEANPLRYNTYYPRWAYDSYRVAFQQVAQREDWRYLDLWDAAPADQFTDTDFHLTAAANCAYAERLIRLALEDQLP</sequence>
<dbReference type="Proteomes" id="UP000228921">
    <property type="component" value="Unassembled WGS sequence"/>
</dbReference>
<dbReference type="InterPro" id="IPR036514">
    <property type="entry name" value="SGNH_hydro_sf"/>
</dbReference>
<name>A0A2M8NYU6_9CHLR</name>
<dbReference type="Gene3D" id="3.40.50.1110">
    <property type="entry name" value="SGNH hydrolase"/>
    <property type="match status" value="1"/>
</dbReference>
<proteinExistence type="predicted"/>
<evidence type="ECO:0000313" key="2">
    <source>
        <dbReference type="EMBL" id="PJF30476.1"/>
    </source>
</evidence>
<comment type="caution">
    <text evidence="2">The sequence shown here is derived from an EMBL/GenBank/DDBJ whole genome shotgun (WGS) entry which is preliminary data.</text>
</comment>
<dbReference type="SUPFAM" id="SSF52266">
    <property type="entry name" value="SGNH hydrolase"/>
    <property type="match status" value="1"/>
</dbReference>
<reference evidence="2 3" key="1">
    <citation type="submission" date="2017-11" db="EMBL/GenBank/DDBJ databases">
        <title>Evolution of Phototrophy in the Chloroflexi Phylum Driven by Horizontal Gene Transfer.</title>
        <authorList>
            <person name="Ward L.M."/>
            <person name="Hemp J."/>
            <person name="Shih P.M."/>
            <person name="Mcglynn S.E."/>
            <person name="Fischer W."/>
        </authorList>
    </citation>
    <scope>NUCLEOTIDE SEQUENCE [LARGE SCALE GENOMIC DNA]</scope>
    <source>
        <strain evidence="2">CP2_2F</strain>
    </source>
</reference>
<keyword evidence="1" id="KW-0472">Membrane</keyword>
<dbReference type="EMBL" id="PGTK01000009">
    <property type="protein sequence ID" value="PJF30476.1"/>
    <property type="molecule type" value="Genomic_DNA"/>
</dbReference>
<keyword evidence="1" id="KW-0812">Transmembrane</keyword>
<organism evidence="2 3">
    <name type="scientific">Candidatus Thermofonsia Clade 1 bacterium</name>
    <dbReference type="NCBI Taxonomy" id="2364210"/>
    <lineage>
        <taxon>Bacteria</taxon>
        <taxon>Bacillati</taxon>
        <taxon>Chloroflexota</taxon>
        <taxon>Candidatus Thermofontia</taxon>
        <taxon>Candidatus Thermofonsia Clade 1</taxon>
    </lineage>
</organism>
<protein>
    <recommendedName>
        <fullName evidence="4">SGNH/GDSL hydrolase family protein</fullName>
    </recommendedName>
</protein>
<evidence type="ECO:0000313" key="3">
    <source>
        <dbReference type="Proteomes" id="UP000228921"/>
    </source>
</evidence>
<evidence type="ECO:0008006" key="4">
    <source>
        <dbReference type="Google" id="ProtNLM"/>
    </source>
</evidence>
<evidence type="ECO:0000256" key="1">
    <source>
        <dbReference type="SAM" id="Phobius"/>
    </source>
</evidence>
<dbReference type="AlphaFoldDB" id="A0A2M8NYU6"/>